<sequence>MLIISICPIVVLYTVILGLESVRLDWSREILNTFLDSRTVNCNNIG</sequence>
<protein>
    <submittedName>
        <fullName evidence="1">Uncharacterized protein</fullName>
    </submittedName>
</protein>
<dbReference type="AlphaFoldDB" id="A0A382NAG0"/>
<feature type="non-terminal residue" evidence="1">
    <location>
        <position position="46"/>
    </location>
</feature>
<accession>A0A382NAG0</accession>
<name>A0A382NAG0_9ZZZZ</name>
<gene>
    <name evidence="1" type="ORF">METZ01_LOCUS309385</name>
</gene>
<reference evidence="1" key="1">
    <citation type="submission" date="2018-05" db="EMBL/GenBank/DDBJ databases">
        <authorList>
            <person name="Lanie J.A."/>
            <person name="Ng W.-L."/>
            <person name="Kazmierczak K.M."/>
            <person name="Andrzejewski T.M."/>
            <person name="Davidsen T.M."/>
            <person name="Wayne K.J."/>
            <person name="Tettelin H."/>
            <person name="Glass J.I."/>
            <person name="Rusch D."/>
            <person name="Podicherti R."/>
            <person name="Tsui H.-C.T."/>
            <person name="Winkler M.E."/>
        </authorList>
    </citation>
    <scope>NUCLEOTIDE SEQUENCE</scope>
</reference>
<proteinExistence type="predicted"/>
<organism evidence="1">
    <name type="scientific">marine metagenome</name>
    <dbReference type="NCBI Taxonomy" id="408172"/>
    <lineage>
        <taxon>unclassified sequences</taxon>
        <taxon>metagenomes</taxon>
        <taxon>ecological metagenomes</taxon>
    </lineage>
</organism>
<evidence type="ECO:0000313" key="1">
    <source>
        <dbReference type="EMBL" id="SVC56531.1"/>
    </source>
</evidence>
<dbReference type="EMBL" id="UINC01098195">
    <property type="protein sequence ID" value="SVC56531.1"/>
    <property type="molecule type" value="Genomic_DNA"/>
</dbReference>